<dbReference type="RefSeq" id="WP_191719734.1">
    <property type="nucleotide sequence ID" value="NZ_JACSQP010000009.1"/>
</dbReference>
<evidence type="ECO:0000256" key="2">
    <source>
        <dbReference type="ARBA" id="ARBA00022679"/>
    </source>
</evidence>
<dbReference type="Pfam" id="PF03808">
    <property type="entry name" value="Glyco_tran_WecG"/>
    <property type="match status" value="1"/>
</dbReference>
<accession>A0ABR8S4X5</accession>
<dbReference type="CDD" id="cd06533">
    <property type="entry name" value="Glyco_transf_WecG_TagA"/>
    <property type="match status" value="1"/>
</dbReference>
<dbReference type="EMBL" id="JACSQP010000009">
    <property type="protein sequence ID" value="MBD7958540.1"/>
    <property type="molecule type" value="Genomic_DNA"/>
</dbReference>
<organism evidence="3 4">
    <name type="scientific">Microbacterium pullorum</name>
    <dbReference type="NCBI Taxonomy" id="2762236"/>
    <lineage>
        <taxon>Bacteria</taxon>
        <taxon>Bacillati</taxon>
        <taxon>Actinomycetota</taxon>
        <taxon>Actinomycetes</taxon>
        <taxon>Micrococcales</taxon>
        <taxon>Microbacteriaceae</taxon>
        <taxon>Microbacterium</taxon>
    </lineage>
</organism>
<dbReference type="Proteomes" id="UP000648352">
    <property type="component" value="Unassembled WGS sequence"/>
</dbReference>
<evidence type="ECO:0000313" key="3">
    <source>
        <dbReference type="EMBL" id="MBD7958540.1"/>
    </source>
</evidence>
<gene>
    <name evidence="3" type="ORF">H9651_12895</name>
</gene>
<keyword evidence="4" id="KW-1185">Reference proteome</keyword>
<comment type="caution">
    <text evidence="3">The sequence shown here is derived from an EMBL/GenBank/DDBJ whole genome shotgun (WGS) entry which is preliminary data.</text>
</comment>
<proteinExistence type="predicted"/>
<reference evidence="3 4" key="1">
    <citation type="submission" date="2020-08" db="EMBL/GenBank/DDBJ databases">
        <title>A Genomic Blueprint of the Chicken Gut Microbiome.</title>
        <authorList>
            <person name="Gilroy R."/>
            <person name="Ravi A."/>
            <person name="Getino M."/>
            <person name="Pursley I."/>
            <person name="Horton D.L."/>
            <person name="Alikhan N.-F."/>
            <person name="Baker D."/>
            <person name="Gharbi K."/>
            <person name="Hall N."/>
            <person name="Watson M."/>
            <person name="Adriaenssens E.M."/>
            <person name="Foster-Nyarko E."/>
            <person name="Jarju S."/>
            <person name="Secka A."/>
            <person name="Antonio M."/>
            <person name="Oren A."/>
            <person name="Chaudhuri R."/>
            <person name="La Ragione R.M."/>
            <person name="Hildebrand F."/>
            <person name="Pallen M.J."/>
        </authorList>
    </citation>
    <scope>NUCLEOTIDE SEQUENCE [LARGE SCALE GENOMIC DNA]</scope>
    <source>
        <strain evidence="3 4">Sa4CUA7</strain>
    </source>
</reference>
<name>A0ABR8S4X5_9MICO</name>
<keyword evidence="2" id="KW-0808">Transferase</keyword>
<sequence>MSRPTLALRPQTHVRQVRVAAPLPAAASRPLSTEFTDVPALLIGGGPVHLTDELQSRRLIMAATHEPSLPPLAVCSINLDHVHHFARAGDDFGEGAPVRWLNLIDGAPIARQAHRMTGVSYPRLAGSDVIPGILNDVATAGLAVGVLGGSAEVSRALRDRLATGWPGLRFAGHWTPPREDLADRERCDAMAAEMKAGGVDVLLVCLGKPRQERWIASYGPQTGASVLLAFGAVVDFLAGRVSRAPRWVSRAGVEWMWRLMLEPRRLAHRYLVEGPPAYMAVRRSHSSPRGHEPTTR</sequence>
<dbReference type="PANTHER" id="PTHR34136">
    <property type="match status" value="1"/>
</dbReference>
<evidence type="ECO:0000256" key="1">
    <source>
        <dbReference type="ARBA" id="ARBA00022676"/>
    </source>
</evidence>
<keyword evidence="1" id="KW-0328">Glycosyltransferase</keyword>
<evidence type="ECO:0000313" key="4">
    <source>
        <dbReference type="Proteomes" id="UP000648352"/>
    </source>
</evidence>
<dbReference type="InterPro" id="IPR004629">
    <property type="entry name" value="WecG_TagA_CpsF"/>
</dbReference>
<protein>
    <submittedName>
        <fullName evidence="3">WecB/TagA/CpsF family glycosyltransferase</fullName>
    </submittedName>
</protein>
<dbReference type="PANTHER" id="PTHR34136:SF1">
    <property type="entry name" value="UDP-N-ACETYL-D-MANNOSAMINURONIC ACID TRANSFERASE"/>
    <property type="match status" value="1"/>
</dbReference>
<dbReference type="NCBIfam" id="TIGR00696">
    <property type="entry name" value="wecG_tagA_cpsF"/>
    <property type="match status" value="1"/>
</dbReference>